<dbReference type="AlphaFoldDB" id="A0A5M6DA86"/>
<dbReference type="FunFam" id="3.40.640.10:FF:000030">
    <property type="entry name" value="Low-specificity L-threonine aldolase"/>
    <property type="match status" value="1"/>
</dbReference>
<dbReference type="NCBIfam" id="NF041359">
    <property type="entry name" value="GntG_guanitoxin"/>
    <property type="match status" value="1"/>
</dbReference>
<comment type="cofactor">
    <cofactor evidence="1">
        <name>pyridoxal 5'-phosphate</name>
        <dbReference type="ChEBI" id="CHEBI:597326"/>
    </cofactor>
</comment>
<dbReference type="PANTHER" id="PTHR48097">
    <property type="entry name" value="L-THREONINE ALDOLASE-RELATED"/>
    <property type="match status" value="1"/>
</dbReference>
<feature type="modified residue" description="N6-(pyridoxal phosphate)lysine" evidence="5">
    <location>
        <position position="204"/>
    </location>
</feature>
<organism evidence="7 8">
    <name type="scientific">Roseiconus nitratireducens</name>
    <dbReference type="NCBI Taxonomy" id="2605748"/>
    <lineage>
        <taxon>Bacteria</taxon>
        <taxon>Pseudomonadati</taxon>
        <taxon>Planctomycetota</taxon>
        <taxon>Planctomycetia</taxon>
        <taxon>Pirellulales</taxon>
        <taxon>Pirellulaceae</taxon>
        <taxon>Roseiconus</taxon>
    </lineage>
</organism>
<gene>
    <name evidence="7" type="ORF">FYK55_09105</name>
</gene>
<evidence type="ECO:0000256" key="5">
    <source>
        <dbReference type="PIRSR" id="PIRSR017617-1"/>
    </source>
</evidence>
<evidence type="ECO:0000256" key="3">
    <source>
        <dbReference type="ARBA" id="ARBA00022898"/>
    </source>
</evidence>
<dbReference type="GO" id="GO:0005829">
    <property type="term" value="C:cytosol"/>
    <property type="evidence" value="ECO:0007669"/>
    <property type="project" value="TreeGrafter"/>
</dbReference>
<name>A0A5M6DA86_9BACT</name>
<protein>
    <submittedName>
        <fullName evidence="7">Aminotransferase class I/II-fold pyridoxal phosphate-dependent enzyme</fullName>
    </submittedName>
</protein>
<dbReference type="Gene3D" id="3.90.1150.10">
    <property type="entry name" value="Aspartate Aminotransferase, domain 1"/>
    <property type="match status" value="1"/>
</dbReference>
<evidence type="ECO:0000313" key="8">
    <source>
        <dbReference type="Proteomes" id="UP000324479"/>
    </source>
</evidence>
<dbReference type="InterPro" id="IPR015424">
    <property type="entry name" value="PyrdxlP-dep_Trfase"/>
</dbReference>
<reference evidence="7 8" key="1">
    <citation type="submission" date="2019-08" db="EMBL/GenBank/DDBJ databases">
        <authorList>
            <person name="Dhanesh K."/>
            <person name="Kumar G."/>
            <person name="Sasikala C."/>
            <person name="Venkata Ramana C."/>
        </authorList>
    </citation>
    <scope>NUCLEOTIDE SEQUENCE [LARGE SCALE GENOMIC DNA]</scope>
    <source>
        <strain evidence="7 8">JC645</strain>
    </source>
</reference>
<comment type="caution">
    <text evidence="7">The sequence shown here is derived from an EMBL/GenBank/DDBJ whole genome shotgun (WGS) entry which is preliminary data.</text>
</comment>
<evidence type="ECO:0000256" key="2">
    <source>
        <dbReference type="ARBA" id="ARBA00006966"/>
    </source>
</evidence>
<dbReference type="PIRSF" id="PIRSF017617">
    <property type="entry name" value="Thr_aldolase"/>
    <property type="match status" value="1"/>
</dbReference>
<evidence type="ECO:0000313" key="7">
    <source>
        <dbReference type="EMBL" id="KAA5544478.1"/>
    </source>
</evidence>
<dbReference type="InterPro" id="IPR023603">
    <property type="entry name" value="Low_specificity_L-TA-like"/>
</dbReference>
<keyword evidence="7" id="KW-0808">Transferase</keyword>
<dbReference type="GO" id="GO:0008483">
    <property type="term" value="F:transaminase activity"/>
    <property type="evidence" value="ECO:0007669"/>
    <property type="project" value="UniProtKB-KW"/>
</dbReference>
<proteinExistence type="inferred from homology"/>
<keyword evidence="8" id="KW-1185">Reference proteome</keyword>
<dbReference type="Pfam" id="PF01212">
    <property type="entry name" value="Beta_elim_lyase"/>
    <property type="match status" value="1"/>
</dbReference>
<dbReference type="Proteomes" id="UP000324479">
    <property type="component" value="Unassembled WGS sequence"/>
</dbReference>
<keyword evidence="3" id="KW-0663">Pyridoxal phosphate</keyword>
<dbReference type="GO" id="GO:0008732">
    <property type="term" value="F:L-allo-threonine aldolase activity"/>
    <property type="evidence" value="ECO:0007669"/>
    <property type="project" value="TreeGrafter"/>
</dbReference>
<evidence type="ECO:0000256" key="1">
    <source>
        <dbReference type="ARBA" id="ARBA00001933"/>
    </source>
</evidence>
<dbReference type="SUPFAM" id="SSF53383">
    <property type="entry name" value="PLP-dependent transferases"/>
    <property type="match status" value="1"/>
</dbReference>
<dbReference type="InterPro" id="IPR015422">
    <property type="entry name" value="PyrdxlP-dep_Trfase_small"/>
</dbReference>
<dbReference type="InterPro" id="IPR015421">
    <property type="entry name" value="PyrdxlP-dep_Trfase_major"/>
</dbReference>
<feature type="domain" description="Aromatic amino acid beta-eliminating lyase/threonine aldolase" evidence="6">
    <location>
        <begin position="8"/>
        <end position="293"/>
    </location>
</feature>
<dbReference type="EMBL" id="VWOX01000004">
    <property type="protein sequence ID" value="KAA5544478.1"/>
    <property type="molecule type" value="Genomic_DNA"/>
</dbReference>
<dbReference type="Gene3D" id="3.40.640.10">
    <property type="entry name" value="Type I PLP-dependent aspartate aminotransferase-like (Major domain)"/>
    <property type="match status" value="1"/>
</dbReference>
<keyword evidence="7" id="KW-0032">Aminotransferase</keyword>
<dbReference type="GO" id="GO:0006545">
    <property type="term" value="P:glycine biosynthetic process"/>
    <property type="evidence" value="ECO:0007669"/>
    <property type="project" value="TreeGrafter"/>
</dbReference>
<accession>A0A5M6DA86</accession>
<keyword evidence="4" id="KW-0456">Lyase</keyword>
<dbReference type="RefSeq" id="WP_150076088.1">
    <property type="nucleotide sequence ID" value="NZ_VWOX01000004.1"/>
</dbReference>
<dbReference type="PANTHER" id="PTHR48097:SF9">
    <property type="entry name" value="L-THREONINE ALDOLASE"/>
    <property type="match status" value="1"/>
</dbReference>
<evidence type="ECO:0000259" key="6">
    <source>
        <dbReference type="Pfam" id="PF01212"/>
    </source>
</evidence>
<sequence>MQAAPVIDLRSDTVTRPTPEMRRAMAEAEVGDAVIDVDPTVDRLEKRTAELLGKEAAVFVPSGSMANQVALRTHCPAGTEFLCEADCHIYHYEQGAYASLSGLIPRLIATDDGTIRPEQLVGQVHASDEHHPRTGLLCIENTHNRWGGRVQRQDDVVASCQWARRHRLATHLDGARLWNAAVASGTTVEQLAAPFDSVSVCFSKGLGAPVGSAIAGSADFIREARRGRKLFGGAMRQAGIIAAGALHALQHHRDRLEQDHQAAQQLGAAAASCDGLSIVGGRVETNMVMIHVDRPEPIGKSTEQRDGGGGTPAAELVGLLRERGVWCFDTGPATVRLVTHLDVTAAQVSAACEAIKQSAECLLTQGAK</sequence>
<dbReference type="InterPro" id="IPR001597">
    <property type="entry name" value="ArAA_b-elim_lyase/Thr_aldolase"/>
</dbReference>
<comment type="similarity">
    <text evidence="2">Belongs to the threonine aldolase family.</text>
</comment>
<evidence type="ECO:0000256" key="4">
    <source>
        <dbReference type="ARBA" id="ARBA00023239"/>
    </source>
</evidence>
<dbReference type="GO" id="GO:0006567">
    <property type="term" value="P:L-threonine catabolic process"/>
    <property type="evidence" value="ECO:0007669"/>
    <property type="project" value="TreeGrafter"/>
</dbReference>